<dbReference type="RefSeq" id="WP_228461181.1">
    <property type="nucleotide sequence ID" value="NZ_BJOV01000002.1"/>
</dbReference>
<feature type="transmembrane region" description="Helical" evidence="1">
    <location>
        <begin position="83"/>
        <end position="105"/>
    </location>
</feature>
<dbReference type="Proteomes" id="UP000444960">
    <property type="component" value="Unassembled WGS sequence"/>
</dbReference>
<keyword evidence="1" id="KW-1133">Transmembrane helix</keyword>
<keyword evidence="1" id="KW-0472">Membrane</keyword>
<evidence type="ECO:0000313" key="2">
    <source>
        <dbReference type="EMBL" id="GEE00661.1"/>
    </source>
</evidence>
<feature type="transmembrane region" description="Helical" evidence="1">
    <location>
        <begin position="53"/>
        <end position="77"/>
    </location>
</feature>
<gene>
    <name evidence="2" type="ORF">nbrc107696_11070</name>
</gene>
<reference evidence="3" key="1">
    <citation type="submission" date="2019-06" db="EMBL/GenBank/DDBJ databases">
        <title>Gordonia isolated from sludge of a wastewater treatment plant.</title>
        <authorList>
            <person name="Tamura T."/>
            <person name="Aoyama K."/>
            <person name="Kang Y."/>
            <person name="Saito S."/>
            <person name="Akiyama N."/>
            <person name="Yazawa K."/>
            <person name="Gonoi T."/>
            <person name="Mikami Y."/>
        </authorList>
    </citation>
    <scope>NUCLEOTIDE SEQUENCE [LARGE SCALE GENOMIC DNA]</scope>
    <source>
        <strain evidence="3">NBRC 107696</strain>
    </source>
</reference>
<evidence type="ECO:0000256" key="1">
    <source>
        <dbReference type="SAM" id="Phobius"/>
    </source>
</evidence>
<comment type="caution">
    <text evidence="2">The sequence shown here is derived from an EMBL/GenBank/DDBJ whole genome shotgun (WGS) entry which is preliminary data.</text>
</comment>
<dbReference type="Pfam" id="PF13630">
    <property type="entry name" value="SdpI"/>
    <property type="match status" value="1"/>
</dbReference>
<evidence type="ECO:0008006" key="4">
    <source>
        <dbReference type="Google" id="ProtNLM"/>
    </source>
</evidence>
<dbReference type="EMBL" id="BJOV01000002">
    <property type="protein sequence ID" value="GEE00661.1"/>
    <property type="molecule type" value="Genomic_DNA"/>
</dbReference>
<dbReference type="AlphaFoldDB" id="A0A7I9V6G8"/>
<keyword evidence="3" id="KW-1185">Reference proteome</keyword>
<organism evidence="2 3">
    <name type="scientific">Gordonia spumicola</name>
    <dbReference type="NCBI Taxonomy" id="589161"/>
    <lineage>
        <taxon>Bacteria</taxon>
        <taxon>Bacillati</taxon>
        <taxon>Actinomycetota</taxon>
        <taxon>Actinomycetes</taxon>
        <taxon>Mycobacteriales</taxon>
        <taxon>Gordoniaceae</taxon>
        <taxon>Gordonia</taxon>
    </lineage>
</organism>
<accession>A0A7I9V6G8</accession>
<dbReference type="InterPro" id="IPR025962">
    <property type="entry name" value="SdpI/YhfL"/>
</dbReference>
<evidence type="ECO:0000313" key="3">
    <source>
        <dbReference type="Proteomes" id="UP000444960"/>
    </source>
</evidence>
<keyword evidence="1" id="KW-0812">Transmembrane</keyword>
<feature type="transmembrane region" description="Helical" evidence="1">
    <location>
        <begin position="6"/>
        <end position="32"/>
    </location>
</feature>
<name>A0A7I9V6G8_9ACTN</name>
<proteinExistence type="predicted"/>
<sequence>MHILSVITAVIALALAVFWAGVGAGGVLGGITRNRWIGVRADETMKSEEAFALGNKAAGPGFLFAALILAIGGVLGFTGDWGFAFAIGSVVIGFGIAAVAAGFGVRVAAAVPEPEDEGGCGSGCCSGDSADAPVQAHADDPASDCGTSSCGSCALQGMCTSDDAVH</sequence>
<protein>
    <recommendedName>
        <fullName evidence="4">SdpI family protein</fullName>
    </recommendedName>
</protein>